<dbReference type="EC" id="2.7.13.3" evidence="2"/>
<protein>
    <recommendedName>
        <fullName evidence="2">histidine kinase</fullName>
        <ecNumber evidence="2">2.7.13.3</ecNumber>
    </recommendedName>
</protein>
<dbReference type="InterPro" id="IPR001789">
    <property type="entry name" value="Sig_transdc_resp-reg_receiver"/>
</dbReference>
<feature type="modified residue" description="4-aspartylphosphate" evidence="5">
    <location>
        <position position="539"/>
    </location>
</feature>
<accession>A0ABP3V2Z5</accession>
<evidence type="ECO:0000313" key="10">
    <source>
        <dbReference type="EMBL" id="GAA0745579.1"/>
    </source>
</evidence>
<comment type="caution">
    <text evidence="10">The sequence shown here is derived from an EMBL/GenBank/DDBJ whole genome shotgun (WGS) entry which is preliminary data.</text>
</comment>
<evidence type="ECO:0000256" key="5">
    <source>
        <dbReference type="PROSITE-ProRule" id="PRU00169"/>
    </source>
</evidence>
<dbReference type="InterPro" id="IPR011006">
    <property type="entry name" value="CheY-like_superfamily"/>
</dbReference>
<dbReference type="InterPro" id="IPR036097">
    <property type="entry name" value="HisK_dim/P_sf"/>
</dbReference>
<evidence type="ECO:0000256" key="2">
    <source>
        <dbReference type="ARBA" id="ARBA00012438"/>
    </source>
</evidence>
<gene>
    <name evidence="10" type="ORF">GCM10009107_12070</name>
</gene>
<evidence type="ECO:0000313" key="11">
    <source>
        <dbReference type="Proteomes" id="UP001500279"/>
    </source>
</evidence>
<evidence type="ECO:0000256" key="6">
    <source>
        <dbReference type="SAM" id="MobiDB-lite"/>
    </source>
</evidence>
<comment type="catalytic activity">
    <reaction evidence="1">
        <text>ATP + protein L-histidine = ADP + protein N-phospho-L-histidine.</text>
        <dbReference type="EC" id="2.7.13.3"/>
    </reaction>
</comment>
<evidence type="ECO:0000256" key="7">
    <source>
        <dbReference type="SAM" id="Phobius"/>
    </source>
</evidence>
<evidence type="ECO:0000259" key="9">
    <source>
        <dbReference type="PROSITE" id="PS50110"/>
    </source>
</evidence>
<feature type="domain" description="Histidine kinase" evidence="8">
    <location>
        <begin position="247"/>
        <end position="468"/>
    </location>
</feature>
<feature type="region of interest" description="Disordered" evidence="6">
    <location>
        <begin position="1"/>
        <end position="20"/>
    </location>
</feature>
<keyword evidence="7" id="KW-0472">Membrane</keyword>
<reference evidence="11" key="1">
    <citation type="journal article" date="2019" name="Int. J. Syst. Evol. Microbiol.">
        <title>The Global Catalogue of Microorganisms (GCM) 10K type strain sequencing project: providing services to taxonomists for standard genome sequencing and annotation.</title>
        <authorList>
            <consortium name="The Broad Institute Genomics Platform"/>
            <consortium name="The Broad Institute Genome Sequencing Center for Infectious Disease"/>
            <person name="Wu L."/>
            <person name="Ma J."/>
        </authorList>
    </citation>
    <scope>NUCLEOTIDE SEQUENCE [LARGE SCALE GENOMIC DNA]</scope>
    <source>
        <strain evidence="11">JCM 15503</strain>
    </source>
</reference>
<dbReference type="EMBL" id="BAAAEW010000006">
    <property type="protein sequence ID" value="GAA0745579.1"/>
    <property type="molecule type" value="Genomic_DNA"/>
</dbReference>
<dbReference type="InterPro" id="IPR036890">
    <property type="entry name" value="HATPase_C_sf"/>
</dbReference>
<dbReference type="Gene3D" id="3.30.565.10">
    <property type="entry name" value="Histidine kinase-like ATPase, C-terminal domain"/>
    <property type="match status" value="1"/>
</dbReference>
<dbReference type="InterPro" id="IPR004358">
    <property type="entry name" value="Sig_transdc_His_kin-like_C"/>
</dbReference>
<dbReference type="CDD" id="cd00082">
    <property type="entry name" value="HisKA"/>
    <property type="match status" value="1"/>
</dbReference>
<dbReference type="PROSITE" id="PS50109">
    <property type="entry name" value="HIS_KIN"/>
    <property type="match status" value="1"/>
</dbReference>
<dbReference type="Gene3D" id="1.10.287.130">
    <property type="match status" value="1"/>
</dbReference>
<dbReference type="SUPFAM" id="SSF52172">
    <property type="entry name" value="CheY-like"/>
    <property type="match status" value="1"/>
</dbReference>
<name>A0ABP3V2Z5_9BURK</name>
<sequence>MCAMFAEAPRSPPSSFLPDLDRLSDEATDLALRREAIRFTMGFVWHSVPLMALVVAMMLWLVRHRPEAWPLAALVALLAIASCTGRVLLQRESRQAELQEPAELRRFERRMAWYHGLCCAAWIIATPGLYAFLDAEGRAIYTVLLAGSASLSCFYMAMAGRWGEGVLLAVLVPLVVQTLLPGTRSWPMALVALAFLAGLWRVLHAVRRTTMLAIRRGFQADVHNQALREAMAQAEEAAAAKSRFLATMSHEIRTPMNGVLGALSLLGSAPLSPENAKLLEVARQSSESLLDVLNDVLDYSKIEAGHLDLHDNPAQLAQLAGGVHALFAASADAKSLPLKLAMAHGLPSWISVDEHRLRQVLMNLVANALKFTPSGSVTLRLRPAGISGGQPLIRFEVEDTGIGIPPERMSQLFQPFQQVDQGHQRAFGGSGLGLAISQRLVERMGSRIDVRSVPGQGSCFGFTLRLPLAHAPAAQPVAPVAEAASTLSGRVLVAEDNAVNLMIAAQLLRDMGLTVLEAHDGEEALETLRSEPVDLVLMDGQMPVMDGYAATRAWRAHEQANGLPRRPIMALTANALPEDVRMALDAGMDDHLAKPYGPGELKALLAQWLPRTPG</sequence>
<dbReference type="PANTHER" id="PTHR45339">
    <property type="entry name" value="HYBRID SIGNAL TRANSDUCTION HISTIDINE KINASE J"/>
    <property type="match status" value="1"/>
</dbReference>
<dbReference type="SMART" id="SM00448">
    <property type="entry name" value="REC"/>
    <property type="match status" value="1"/>
</dbReference>
<dbReference type="Pfam" id="PF02518">
    <property type="entry name" value="HATPase_c"/>
    <property type="match status" value="1"/>
</dbReference>
<dbReference type="PRINTS" id="PR00344">
    <property type="entry name" value="BCTRLSENSOR"/>
</dbReference>
<proteinExistence type="predicted"/>
<dbReference type="Pfam" id="PF00072">
    <property type="entry name" value="Response_reg"/>
    <property type="match status" value="1"/>
</dbReference>
<dbReference type="InterPro" id="IPR003594">
    <property type="entry name" value="HATPase_dom"/>
</dbReference>
<dbReference type="CDD" id="cd16922">
    <property type="entry name" value="HATPase_EvgS-ArcB-TorS-like"/>
    <property type="match status" value="1"/>
</dbReference>
<keyword evidence="3 5" id="KW-0597">Phosphoprotein</keyword>
<dbReference type="SMART" id="SM00387">
    <property type="entry name" value="HATPase_c"/>
    <property type="match status" value="1"/>
</dbReference>
<evidence type="ECO:0000256" key="4">
    <source>
        <dbReference type="ARBA" id="ARBA00023012"/>
    </source>
</evidence>
<feature type="transmembrane region" description="Helical" evidence="7">
    <location>
        <begin position="68"/>
        <end position="89"/>
    </location>
</feature>
<dbReference type="SMART" id="SM00388">
    <property type="entry name" value="HisKA"/>
    <property type="match status" value="1"/>
</dbReference>
<dbReference type="Pfam" id="PF00512">
    <property type="entry name" value="HisKA"/>
    <property type="match status" value="1"/>
</dbReference>
<dbReference type="Proteomes" id="UP001500279">
    <property type="component" value="Unassembled WGS sequence"/>
</dbReference>
<dbReference type="Gene3D" id="3.40.50.2300">
    <property type="match status" value="1"/>
</dbReference>
<dbReference type="InterPro" id="IPR003661">
    <property type="entry name" value="HisK_dim/P_dom"/>
</dbReference>
<evidence type="ECO:0000256" key="3">
    <source>
        <dbReference type="ARBA" id="ARBA00022553"/>
    </source>
</evidence>
<dbReference type="PROSITE" id="PS50110">
    <property type="entry name" value="RESPONSE_REGULATORY"/>
    <property type="match status" value="1"/>
</dbReference>
<keyword evidence="11" id="KW-1185">Reference proteome</keyword>
<feature type="transmembrane region" description="Helical" evidence="7">
    <location>
        <begin position="165"/>
        <end position="180"/>
    </location>
</feature>
<organism evidence="10 11">
    <name type="scientific">Ideonella azotifigens</name>
    <dbReference type="NCBI Taxonomy" id="513160"/>
    <lineage>
        <taxon>Bacteria</taxon>
        <taxon>Pseudomonadati</taxon>
        <taxon>Pseudomonadota</taxon>
        <taxon>Betaproteobacteria</taxon>
        <taxon>Burkholderiales</taxon>
        <taxon>Sphaerotilaceae</taxon>
        <taxon>Ideonella</taxon>
    </lineage>
</organism>
<feature type="transmembrane region" description="Helical" evidence="7">
    <location>
        <begin position="139"/>
        <end position="158"/>
    </location>
</feature>
<evidence type="ECO:0000256" key="1">
    <source>
        <dbReference type="ARBA" id="ARBA00000085"/>
    </source>
</evidence>
<dbReference type="SUPFAM" id="SSF47384">
    <property type="entry name" value="Homodimeric domain of signal transducing histidine kinase"/>
    <property type="match status" value="1"/>
</dbReference>
<keyword evidence="7" id="KW-1133">Transmembrane helix</keyword>
<feature type="transmembrane region" description="Helical" evidence="7">
    <location>
        <begin position="43"/>
        <end position="62"/>
    </location>
</feature>
<keyword evidence="7" id="KW-0812">Transmembrane</keyword>
<evidence type="ECO:0000259" key="8">
    <source>
        <dbReference type="PROSITE" id="PS50109"/>
    </source>
</evidence>
<dbReference type="PANTHER" id="PTHR45339:SF1">
    <property type="entry name" value="HYBRID SIGNAL TRANSDUCTION HISTIDINE KINASE J"/>
    <property type="match status" value="1"/>
</dbReference>
<feature type="domain" description="Response regulatory" evidence="9">
    <location>
        <begin position="490"/>
        <end position="609"/>
    </location>
</feature>
<keyword evidence="4" id="KW-0902">Two-component regulatory system</keyword>
<feature type="transmembrane region" description="Helical" evidence="7">
    <location>
        <begin position="112"/>
        <end position="133"/>
    </location>
</feature>
<dbReference type="SUPFAM" id="SSF55874">
    <property type="entry name" value="ATPase domain of HSP90 chaperone/DNA topoisomerase II/histidine kinase"/>
    <property type="match status" value="1"/>
</dbReference>
<dbReference type="InterPro" id="IPR005467">
    <property type="entry name" value="His_kinase_dom"/>
</dbReference>
<dbReference type="CDD" id="cd17546">
    <property type="entry name" value="REC_hyHK_CKI1_RcsC-like"/>
    <property type="match status" value="1"/>
</dbReference>